<accession>A0AAN9BGC9</accession>
<feature type="compositionally biased region" description="Basic and acidic residues" evidence="1">
    <location>
        <begin position="267"/>
        <end position="305"/>
    </location>
</feature>
<sequence>MASNSEQGLSEVKIEIDVAEEILPSLLFLTEQKALLGKRQRHSKDQDTTELEPAIKQSLGSNVQAPTGPSINTPKVILIKQEPITADGTNVIVKDEPITELETSPVFREKPFTESRTCHVIKREPVSEIESETDAVSLLGPVTDSRGTAHFKLEPIAELETDAVIEHEPTMNLVTDTKIGLEHVRDIDVVVEHEPITCEVHMKLGSVLPNETNAGKREVFTHTKAHVDEHRNCSVATGQGSFLGPKQEPVSDLYNIKQEASTESEDSLTKKGEASKQSQRKTEGASTKEKTKSQNKEAPRTEKAPPKRKKGQQSGNGKGVQKKVSTATSLQAKQRPQNARPKAHGAEQPSTSACRSTEHPPETRTRSLESSRAALIAATLSHSGISSSLKMIILMCLIEDDTDLIMVVLSYALVILARTESDSSDSDSDSSDSEDDMLAVMALAAMC</sequence>
<gene>
    <name evidence="2" type="ORF">V1264_017020</name>
</gene>
<comment type="caution">
    <text evidence="2">The sequence shown here is derived from an EMBL/GenBank/DDBJ whole genome shotgun (WGS) entry which is preliminary data.</text>
</comment>
<reference evidence="2 3" key="1">
    <citation type="submission" date="2024-02" db="EMBL/GenBank/DDBJ databases">
        <title>Chromosome-scale genome assembly of the rough periwinkle Littorina saxatilis.</title>
        <authorList>
            <person name="De Jode A."/>
            <person name="Faria R."/>
            <person name="Formenti G."/>
            <person name="Sims Y."/>
            <person name="Smith T.P."/>
            <person name="Tracey A."/>
            <person name="Wood J.M.D."/>
            <person name="Zagrodzka Z.B."/>
            <person name="Johannesson K."/>
            <person name="Butlin R.K."/>
            <person name="Leder E.H."/>
        </authorList>
    </citation>
    <scope>NUCLEOTIDE SEQUENCE [LARGE SCALE GENOMIC DNA]</scope>
    <source>
        <strain evidence="2">Snail1</strain>
        <tissue evidence="2">Muscle</tissue>
    </source>
</reference>
<dbReference type="Proteomes" id="UP001374579">
    <property type="component" value="Unassembled WGS sequence"/>
</dbReference>
<proteinExistence type="predicted"/>
<feature type="region of interest" description="Disordered" evidence="1">
    <location>
        <begin position="259"/>
        <end position="369"/>
    </location>
</feature>
<dbReference type="EMBL" id="JBAMIC010000007">
    <property type="protein sequence ID" value="KAK7105671.1"/>
    <property type="molecule type" value="Genomic_DNA"/>
</dbReference>
<dbReference type="AlphaFoldDB" id="A0AAN9BGC9"/>
<keyword evidence="3" id="KW-1185">Reference proteome</keyword>
<feature type="region of interest" description="Disordered" evidence="1">
    <location>
        <begin position="38"/>
        <end position="67"/>
    </location>
</feature>
<protein>
    <submittedName>
        <fullName evidence="2">Uncharacterized protein</fullName>
    </submittedName>
</protein>
<evidence type="ECO:0000313" key="2">
    <source>
        <dbReference type="EMBL" id="KAK7105671.1"/>
    </source>
</evidence>
<feature type="compositionally biased region" description="Basic and acidic residues" evidence="1">
    <location>
        <begin position="356"/>
        <end position="369"/>
    </location>
</feature>
<evidence type="ECO:0000313" key="3">
    <source>
        <dbReference type="Proteomes" id="UP001374579"/>
    </source>
</evidence>
<organism evidence="2 3">
    <name type="scientific">Littorina saxatilis</name>
    <dbReference type="NCBI Taxonomy" id="31220"/>
    <lineage>
        <taxon>Eukaryota</taxon>
        <taxon>Metazoa</taxon>
        <taxon>Spiralia</taxon>
        <taxon>Lophotrochozoa</taxon>
        <taxon>Mollusca</taxon>
        <taxon>Gastropoda</taxon>
        <taxon>Caenogastropoda</taxon>
        <taxon>Littorinimorpha</taxon>
        <taxon>Littorinoidea</taxon>
        <taxon>Littorinidae</taxon>
        <taxon>Littorina</taxon>
    </lineage>
</organism>
<feature type="compositionally biased region" description="Polar residues" evidence="1">
    <location>
        <begin position="58"/>
        <end position="67"/>
    </location>
</feature>
<evidence type="ECO:0000256" key="1">
    <source>
        <dbReference type="SAM" id="MobiDB-lite"/>
    </source>
</evidence>
<feature type="compositionally biased region" description="Polar residues" evidence="1">
    <location>
        <begin position="323"/>
        <end position="337"/>
    </location>
</feature>
<name>A0AAN9BGC9_9CAEN</name>